<dbReference type="Gene3D" id="3.40.190.10">
    <property type="entry name" value="Periplasmic binding protein-like II"/>
    <property type="match status" value="1"/>
</dbReference>
<keyword evidence="4" id="KW-0472">Membrane</keyword>
<proteinExistence type="inferred from homology"/>
<reference evidence="6 7" key="1">
    <citation type="journal article" date="2022" name="Microbiol. Resour. Announc.">
        <title>Complete Genome Sequence of the Hyperthermophilic and Acidophilic Archaeon Saccharolobus caldissimus Strain HS-3T.</title>
        <authorList>
            <person name="Sakai H.D."/>
            <person name="Kurosawa N."/>
        </authorList>
    </citation>
    <scope>NUCLEOTIDE SEQUENCE [LARGE SCALE GENOMIC DNA]</scope>
    <source>
        <strain evidence="6 7">JCM32116</strain>
    </source>
</reference>
<keyword evidence="2" id="KW-0813">Transport</keyword>
<name>A0AAQ4CU32_9CREN</name>
<evidence type="ECO:0000313" key="6">
    <source>
        <dbReference type="EMBL" id="BDB99313.1"/>
    </source>
</evidence>
<dbReference type="PANTHER" id="PTHR30290:SF9">
    <property type="entry name" value="OLIGOPEPTIDE-BINDING PROTEIN APPA"/>
    <property type="match status" value="1"/>
</dbReference>
<feature type="transmembrane region" description="Helical" evidence="4">
    <location>
        <begin position="674"/>
        <end position="696"/>
    </location>
</feature>
<dbReference type="KEGG" id="scas:SACC_23300"/>
<evidence type="ECO:0000256" key="2">
    <source>
        <dbReference type="ARBA" id="ARBA00022448"/>
    </source>
</evidence>
<evidence type="ECO:0000256" key="3">
    <source>
        <dbReference type="ARBA" id="ARBA00022729"/>
    </source>
</evidence>
<keyword evidence="4" id="KW-0812">Transmembrane</keyword>
<evidence type="ECO:0000259" key="5">
    <source>
        <dbReference type="Pfam" id="PF00496"/>
    </source>
</evidence>
<evidence type="ECO:0000256" key="1">
    <source>
        <dbReference type="ARBA" id="ARBA00005695"/>
    </source>
</evidence>
<accession>A0AAQ4CU32</accession>
<dbReference type="GO" id="GO:0015833">
    <property type="term" value="P:peptide transport"/>
    <property type="evidence" value="ECO:0007669"/>
    <property type="project" value="TreeGrafter"/>
</dbReference>
<protein>
    <recommendedName>
        <fullName evidence="5">Solute-binding protein family 5 domain-containing protein</fullName>
    </recommendedName>
</protein>
<dbReference type="Proteomes" id="UP001319921">
    <property type="component" value="Chromosome"/>
</dbReference>
<evidence type="ECO:0000256" key="4">
    <source>
        <dbReference type="SAM" id="Phobius"/>
    </source>
</evidence>
<dbReference type="Pfam" id="PF00496">
    <property type="entry name" value="SBP_bac_5"/>
    <property type="match status" value="1"/>
</dbReference>
<keyword evidence="7" id="KW-1185">Reference proteome</keyword>
<dbReference type="GO" id="GO:1904680">
    <property type="term" value="F:peptide transmembrane transporter activity"/>
    <property type="evidence" value="ECO:0007669"/>
    <property type="project" value="TreeGrafter"/>
</dbReference>
<dbReference type="PANTHER" id="PTHR30290">
    <property type="entry name" value="PERIPLASMIC BINDING COMPONENT OF ABC TRANSPORTER"/>
    <property type="match status" value="1"/>
</dbReference>
<feature type="domain" description="Solute-binding protein family 5" evidence="5">
    <location>
        <begin position="120"/>
        <end position="508"/>
    </location>
</feature>
<dbReference type="AlphaFoldDB" id="A0AAQ4CU32"/>
<dbReference type="Gene3D" id="3.10.105.10">
    <property type="entry name" value="Dipeptide-binding Protein, Domain 3"/>
    <property type="match status" value="1"/>
</dbReference>
<dbReference type="InterPro" id="IPR039424">
    <property type="entry name" value="SBP_5"/>
</dbReference>
<gene>
    <name evidence="6" type="ORF">SACC_23300</name>
</gene>
<keyword evidence="3" id="KW-0732">Signal</keyword>
<dbReference type="InterPro" id="IPR000914">
    <property type="entry name" value="SBP_5_dom"/>
</dbReference>
<sequence>MRKMLIITMRKELVIELGIIFSILIALLSATSIVVTSQTSVFPSTLTLSWYNSNIEMYSSFTTYNPNIFAGGLGGSFYGLVYAYSAIVNVTNSQMIPVIVVSWNFSPPDWQQVWQKQPINVTLIIRNDTGWSNGQPLTAYDLMATCLVLDMFGAPPFPNYTIVNNYTLVETWPKGELSPILYTCTLINTAGLGEVAIIIPYQVWKPIINQILGNWTEIQNTSNMKLAKQIINNIRTEIKNFRPNPVTYPYDGPFYLAQLTSSEIILKKNPYYYDAKYIPFNQVIVYQYGQSDLADAAITSGQVSLDWSGFTGLSPTQLESLPTTLELIKIPQPFGWALAFNLKDKWLRLLQVREALAYILNRTAIAAVGGPLASPVHIPNAIPNESYYSFMRTPQYLSSLIPYNTNWTKAAELLESVGFYNKSGVWYYPNGTLFTLVIGAGAPPPQAYAMLEEIQKELEAFGINVQLNIYTVVSQWHQAWQNGTGYDLWFENWGSSYSPDTAPWSLVLSYFGGYPWNVTQWDENLTLPNGTVIDFYKLMQETQSPNSTQQLIQANQELSYYMNHYLLPVLPLVYIDNYVIVNPSMLIAAPPANSWIWDEAQYGIGGTAMIQALIDYWYVPLYKSTIVTTTSVITTTTTSVATTTTMTTATVTSTSATTITSMITTTITKAVSSLPIIIAAIVIVIVVIIAAVVLLMRRR</sequence>
<dbReference type="SUPFAM" id="SSF53850">
    <property type="entry name" value="Periplasmic binding protein-like II"/>
    <property type="match status" value="1"/>
</dbReference>
<keyword evidence="4" id="KW-1133">Transmembrane helix</keyword>
<comment type="similarity">
    <text evidence="1">Belongs to the bacterial solute-binding protein 5 family.</text>
</comment>
<dbReference type="EMBL" id="AP025226">
    <property type="protein sequence ID" value="BDB99313.1"/>
    <property type="molecule type" value="Genomic_DNA"/>
</dbReference>
<evidence type="ECO:0000313" key="7">
    <source>
        <dbReference type="Proteomes" id="UP001319921"/>
    </source>
</evidence>
<organism evidence="6 7">
    <name type="scientific">Saccharolobus caldissimus</name>
    <dbReference type="NCBI Taxonomy" id="1702097"/>
    <lineage>
        <taxon>Archaea</taxon>
        <taxon>Thermoproteota</taxon>
        <taxon>Thermoprotei</taxon>
        <taxon>Sulfolobales</taxon>
        <taxon>Sulfolobaceae</taxon>
        <taxon>Saccharolobus</taxon>
    </lineage>
</organism>